<dbReference type="SUPFAM" id="SSF56112">
    <property type="entry name" value="Protein kinase-like (PK-like)"/>
    <property type="match status" value="1"/>
</dbReference>
<dbReference type="RefSeq" id="XP_019624935.1">
    <property type="nucleotide sequence ID" value="XM_019769376.1"/>
</dbReference>
<evidence type="ECO:0000313" key="5">
    <source>
        <dbReference type="RefSeq" id="XP_019624936.1"/>
    </source>
</evidence>
<dbReference type="PANTHER" id="PTHR46448">
    <property type="entry name" value="PROTEIN KINASE DOMAIN-CONTAINING PROTEIN"/>
    <property type="match status" value="1"/>
</dbReference>
<evidence type="ECO:0000259" key="2">
    <source>
        <dbReference type="Pfam" id="PF12260"/>
    </source>
</evidence>
<dbReference type="GeneID" id="109470428"/>
<dbReference type="GO" id="GO:0004715">
    <property type="term" value="F:non-membrane spanning protein tyrosine kinase activity"/>
    <property type="evidence" value="ECO:0007669"/>
    <property type="project" value="InterPro"/>
</dbReference>
<dbReference type="KEGG" id="bbel:109470428"/>
<reference evidence="4 5" key="1">
    <citation type="submission" date="2025-04" db="UniProtKB">
        <authorList>
            <consortium name="RefSeq"/>
        </authorList>
    </citation>
    <scope>IDENTIFICATION</scope>
    <source>
        <tissue evidence="4 5">Gonad</tissue>
    </source>
</reference>
<dbReference type="InterPro" id="IPR042983">
    <property type="entry name" value="PKDCC"/>
</dbReference>
<name>A0A6P4Z5R8_BRABE</name>
<dbReference type="GO" id="GO:0005576">
    <property type="term" value="C:extracellular region"/>
    <property type="evidence" value="ECO:0007669"/>
    <property type="project" value="TreeGrafter"/>
</dbReference>
<dbReference type="InterPro" id="IPR022049">
    <property type="entry name" value="FAM69_kinase_dom"/>
</dbReference>
<evidence type="ECO:0000256" key="1">
    <source>
        <dbReference type="SAM" id="Phobius"/>
    </source>
</evidence>
<dbReference type="AlphaFoldDB" id="A0A6P4Z5R8"/>
<dbReference type="OrthoDB" id="4062651at2759"/>
<dbReference type="GO" id="GO:0001501">
    <property type="term" value="P:skeletal system development"/>
    <property type="evidence" value="ECO:0007669"/>
    <property type="project" value="TreeGrafter"/>
</dbReference>
<accession>A0A6P4Z5R8</accession>
<evidence type="ECO:0000313" key="3">
    <source>
        <dbReference type="Proteomes" id="UP000515135"/>
    </source>
</evidence>
<dbReference type="Proteomes" id="UP000515135">
    <property type="component" value="Unplaced"/>
</dbReference>
<dbReference type="RefSeq" id="XP_019624936.1">
    <property type="nucleotide sequence ID" value="XM_019769377.1"/>
</dbReference>
<proteinExistence type="predicted"/>
<evidence type="ECO:0000313" key="4">
    <source>
        <dbReference type="RefSeq" id="XP_019624935.1"/>
    </source>
</evidence>
<sequence>MDKHTDTSPLLHSTVNKMLRMINVTSNRKALGSRCLLFPLLFLMVYLLLHLQLGNFVSIWDSNKREAEWRHVSRLQSLVSHLNQQLLETVAERDFLHEQVRHIVGNLSQGKHLQDMELDLDSVLFGLNGARGRPAWTHTHTVWGCTEIDAIQITGIVKIGGKILAKGLYGTEMVAVKSVNVDLPEVETCLKAKKYINKDDCFLLPSYKLMKEILLLAELTHPNVVRMLGYCVRGEGTSQDRGVTLVMEIGTPIQDYGLETLPWRHRVKICLDFASLLGVLEHSSMGALLLANFSDSMFMVREGSVRLVEVGRLVGTQPRCTSHSDCQLEGLDTRSPCSNFHCKDYNSKTNLHNVHHYFLRPLLTSSTPKRVAHKVQDLVWELDSLSLDAHKLLEKLLLLYNDEEKTTDSPHPIITAASRQHDTRVHVQKKAPNVHGYIKLENSDYQAKFDYPCPHSRADWGCVLTAQGLEDAISKCEKDPRCLAFVSIPHHSVEGWLTIFLKNGASDPAANQGTTIYIKPQSGGGSRVQPAINQTAGQKHSANQNVGFQQQPCLEEELQAQRDLRGRREERLMRDCGWTGMTDERWASILANSNISRAENFQHPAGGKVIPGGQLTLTLKDKQGQTIKAMFMSKTGPEEFHLAQLLVYHLDRLLGLYHMVPTCSRRLTHVELQAVGQVQTVGTLRDNFLQLKDNSGGVTGTMSAQVSAPVSIKTHLTVPGLRQLTPAVTPLGLEQQDDLEFLLLTWLTRLPPTPLHGIKGRRLLLTKADAAFLGSPDQQQTVLRYLHNCHFPRHLYQLLHTARHRTCSLAQQVFQQVKNALPPSHRQDLHIGQASMESLMSAMDRDMNRLLDLMDTCIDKFGMDVVLYQEAMKTG</sequence>
<gene>
    <name evidence="4 5" type="primary">LOC109470428</name>
</gene>
<keyword evidence="3" id="KW-1185">Reference proteome</keyword>
<protein>
    <submittedName>
        <fullName evidence="4 5">Uncharacterized protein LOC109470428 isoform X1</fullName>
    </submittedName>
</protein>
<keyword evidence="1" id="KW-0472">Membrane</keyword>
<dbReference type="PANTHER" id="PTHR46448:SF1">
    <property type="entry name" value="PROTEIN KINASE DOMAIN-CONTAINING PROTEIN"/>
    <property type="match status" value="1"/>
</dbReference>
<keyword evidence="1" id="KW-1133">Transmembrane helix</keyword>
<feature type="transmembrane region" description="Helical" evidence="1">
    <location>
        <begin position="36"/>
        <end position="60"/>
    </location>
</feature>
<organism evidence="3 5">
    <name type="scientific">Branchiostoma belcheri</name>
    <name type="common">Amphioxus</name>
    <dbReference type="NCBI Taxonomy" id="7741"/>
    <lineage>
        <taxon>Eukaryota</taxon>
        <taxon>Metazoa</taxon>
        <taxon>Chordata</taxon>
        <taxon>Cephalochordata</taxon>
        <taxon>Leptocardii</taxon>
        <taxon>Amphioxiformes</taxon>
        <taxon>Branchiostomatidae</taxon>
        <taxon>Branchiostoma</taxon>
    </lineage>
</organism>
<feature type="domain" description="FAM69 protein-kinase" evidence="2">
    <location>
        <begin position="223"/>
        <end position="379"/>
    </location>
</feature>
<dbReference type="InterPro" id="IPR011009">
    <property type="entry name" value="Kinase-like_dom_sf"/>
</dbReference>
<dbReference type="Gene3D" id="1.10.510.10">
    <property type="entry name" value="Transferase(Phosphotransferase) domain 1"/>
    <property type="match status" value="1"/>
</dbReference>
<keyword evidence="1" id="KW-0812">Transmembrane</keyword>
<dbReference type="Pfam" id="PF12260">
    <property type="entry name" value="PIP49_C"/>
    <property type="match status" value="1"/>
</dbReference>